<dbReference type="SUPFAM" id="SSF52058">
    <property type="entry name" value="L domain-like"/>
    <property type="match status" value="3"/>
</dbReference>
<protein>
    <submittedName>
        <fullName evidence="3">Uncharacterized protein</fullName>
    </submittedName>
</protein>
<dbReference type="AlphaFoldDB" id="A0AA86TPF6"/>
<dbReference type="SMART" id="SM00365">
    <property type="entry name" value="LRR_SD22"/>
    <property type="match status" value="14"/>
</dbReference>
<dbReference type="PANTHER" id="PTHR46652">
    <property type="entry name" value="LEUCINE-RICH REPEAT AND IQ DOMAIN-CONTAINING PROTEIN 1-RELATED"/>
    <property type="match status" value="1"/>
</dbReference>
<keyword evidence="2" id="KW-0677">Repeat</keyword>
<dbReference type="Proteomes" id="UP001642409">
    <property type="component" value="Unassembled WGS sequence"/>
</dbReference>
<dbReference type="Gene3D" id="3.80.10.10">
    <property type="entry name" value="Ribonuclease Inhibitor"/>
    <property type="match status" value="3"/>
</dbReference>
<proteinExistence type="predicted"/>
<dbReference type="InterPro" id="IPR025875">
    <property type="entry name" value="Leu-rich_rpt_4"/>
</dbReference>
<gene>
    <name evidence="4" type="ORF">HINF_LOCUS50765</name>
    <name evidence="3" type="ORF">HINF_LOCUS6333</name>
</gene>
<evidence type="ECO:0000256" key="1">
    <source>
        <dbReference type="ARBA" id="ARBA00022614"/>
    </source>
</evidence>
<dbReference type="EMBL" id="CATOUU010000166">
    <property type="protein sequence ID" value="CAI9918688.1"/>
    <property type="molecule type" value="Genomic_DNA"/>
</dbReference>
<dbReference type="PROSITE" id="PS51450">
    <property type="entry name" value="LRR"/>
    <property type="match status" value="12"/>
</dbReference>
<evidence type="ECO:0000256" key="2">
    <source>
        <dbReference type="ARBA" id="ARBA00022737"/>
    </source>
</evidence>
<dbReference type="InterPro" id="IPR032675">
    <property type="entry name" value="LRR_dom_sf"/>
</dbReference>
<keyword evidence="5" id="KW-1185">Reference proteome</keyword>
<dbReference type="EMBL" id="CAXDID020000245">
    <property type="protein sequence ID" value="CAL6063216.1"/>
    <property type="molecule type" value="Genomic_DNA"/>
</dbReference>
<evidence type="ECO:0000313" key="5">
    <source>
        <dbReference type="Proteomes" id="UP001642409"/>
    </source>
</evidence>
<organism evidence="3">
    <name type="scientific">Hexamita inflata</name>
    <dbReference type="NCBI Taxonomy" id="28002"/>
    <lineage>
        <taxon>Eukaryota</taxon>
        <taxon>Metamonada</taxon>
        <taxon>Diplomonadida</taxon>
        <taxon>Hexamitidae</taxon>
        <taxon>Hexamitinae</taxon>
        <taxon>Hexamita</taxon>
    </lineage>
</organism>
<reference evidence="3" key="1">
    <citation type="submission" date="2023-06" db="EMBL/GenBank/DDBJ databases">
        <authorList>
            <person name="Kurt Z."/>
        </authorList>
    </citation>
    <scope>NUCLEOTIDE SEQUENCE</scope>
</reference>
<keyword evidence="1" id="KW-0433">Leucine-rich repeat</keyword>
<dbReference type="SMART" id="SM00369">
    <property type="entry name" value="LRR_TYP"/>
    <property type="match status" value="9"/>
</dbReference>
<comment type="caution">
    <text evidence="3">The sequence shown here is derived from an EMBL/GenBank/DDBJ whole genome shotgun (WGS) entry which is preliminary data.</text>
</comment>
<evidence type="ECO:0000313" key="3">
    <source>
        <dbReference type="EMBL" id="CAI9918688.1"/>
    </source>
</evidence>
<evidence type="ECO:0000313" key="4">
    <source>
        <dbReference type="EMBL" id="CAL6063216.1"/>
    </source>
</evidence>
<accession>A0AA86TPF6</accession>
<dbReference type="Pfam" id="PF12799">
    <property type="entry name" value="LRR_4"/>
    <property type="match status" value="2"/>
</dbReference>
<reference evidence="4 5" key="2">
    <citation type="submission" date="2024-07" db="EMBL/GenBank/DDBJ databases">
        <authorList>
            <person name="Akdeniz Z."/>
        </authorList>
    </citation>
    <scope>NUCLEOTIDE SEQUENCE [LARGE SCALE GENOMIC DNA]</scope>
</reference>
<name>A0AA86TPF6_9EUKA</name>
<dbReference type="PANTHER" id="PTHR46652:SF3">
    <property type="entry name" value="LEUCINE-RICH REPEAT-CONTAINING PROTEIN 9"/>
    <property type="match status" value="1"/>
</dbReference>
<dbReference type="InterPro" id="IPR003591">
    <property type="entry name" value="Leu-rich_rpt_typical-subtyp"/>
</dbReference>
<sequence>MKRTVDIIENSICMITTNTKFTDKGSVDAYVFEADDVTIEQVDKVPMCAVSIKMVNCSLCSCKSLDFHQTLTHLDLSSNYLEHVSGLENISGLEYADLSNNFITDISVLAGKNKLNVLKISNNMLFSLEIVSSLPSLLELDYTNNHVQSLKPVITHSNFKPSWVSLQKSVSLEQCMQILGLTEEEATLVFNEAKNNKIWEYIVKMLLKLRDQIKIYDEQVSLSINDNQQLTSLIFIQYFNITCLKLNRCHNVNFTEGSLKLKHLFLSNSKLLSLQGIQNFKQLETLVLRNNGLNRLPDELSLISELTNLRSINIAQNGLEDLSCLKLNQLESLNVSENRVKDISALAEFKNMKNLDISFNLVESVETLRDLVQIEQLNISHNKITNINCLNQLEKLLYFNITCNRIISVDICLVMKLLVDLRTDQNVICDIDKLTKHQNNTASWVTSQDDPTDTEIKQYFNCDEVEVQRKKIILVNQKQQSIYNLQVSLRYKSNLIEKYQNQFKTHKITVQNVSETIQDQIWRKVRDCDSDWKGNNYLLRCTQENIQTVLNQIKAIDPNLKTTHEPFRSLTISEDNELEELGFVKEFNLLKLCVQTNCKNVKLTEKVNVKIFSIVFCELENLEGIQNWTELRELYLYTNNLKNIEQLKNLNNLTVLNLGSNLIQNLETLIKLVNLTSLLLNTNKIDNIAPLRELTNLIVLVLGRNQIQNLEPLKGLTNLKDLDLQYNLIIELNSLKQLVNLTSLTLYTNKIDNIKPLRELVNLIELDIGVNFIKDFSPIQNHPNFAEYLIDMQE</sequence>
<dbReference type="InterPro" id="IPR001611">
    <property type="entry name" value="Leu-rich_rpt"/>
</dbReference>
<dbReference type="InterPro" id="IPR050836">
    <property type="entry name" value="SDS22/Internalin_LRR"/>
</dbReference>